<evidence type="ECO:0000259" key="5">
    <source>
        <dbReference type="PROSITE" id="PS51720"/>
    </source>
</evidence>
<dbReference type="Gene3D" id="3.40.50.300">
    <property type="entry name" value="P-loop containing nucleotide triphosphate hydrolases"/>
    <property type="match status" value="1"/>
</dbReference>
<dbReference type="InParanoid" id="A0A1S3AJH1"/>
<dbReference type="CDD" id="cd01852">
    <property type="entry name" value="AIG1"/>
    <property type="match status" value="1"/>
</dbReference>
<keyword evidence="2" id="KW-0547">Nucleotide-binding</keyword>
<dbReference type="InterPro" id="IPR027417">
    <property type="entry name" value="P-loop_NTPase"/>
</dbReference>
<comment type="similarity">
    <text evidence="1">Belongs to the TRAFAC class TrmE-Era-EngA-EngB-Septin-like GTPase superfamily. AIG1/Toc34/Toc159-like paraseptin GTPase family. IAN subfamily.</text>
</comment>
<evidence type="ECO:0000256" key="1">
    <source>
        <dbReference type="ARBA" id="ARBA00008535"/>
    </source>
</evidence>
<dbReference type="InterPro" id="IPR045058">
    <property type="entry name" value="GIMA/IAN/Toc"/>
</dbReference>
<evidence type="ECO:0000313" key="8">
    <source>
        <dbReference type="RefSeq" id="XP_060052778.1"/>
    </source>
</evidence>
<evidence type="ECO:0000313" key="7">
    <source>
        <dbReference type="RefSeq" id="XP_007535890.1"/>
    </source>
</evidence>
<dbReference type="RefSeq" id="XP_060052778.1">
    <property type="nucleotide sequence ID" value="XM_060196795.1"/>
</dbReference>
<dbReference type="InterPro" id="IPR006703">
    <property type="entry name" value="G_AIG1"/>
</dbReference>
<dbReference type="PANTHER" id="PTHR10903">
    <property type="entry name" value="GTPASE, IMAP FAMILY MEMBER-RELATED"/>
    <property type="match status" value="1"/>
</dbReference>
<gene>
    <name evidence="7 8" type="primary">LOC103125059</name>
</gene>
<dbReference type="eggNOG" id="ENOG502R7PE">
    <property type="taxonomic scope" value="Eukaryota"/>
</dbReference>
<dbReference type="Pfam" id="PF04548">
    <property type="entry name" value="AIG1"/>
    <property type="match status" value="1"/>
</dbReference>
<dbReference type="OrthoDB" id="9663051at2759"/>
<dbReference type="PANTHER" id="PTHR10903:SF170">
    <property type="entry name" value="GTPASE IMAP FAMILY MEMBER 7"/>
    <property type="match status" value="1"/>
</dbReference>
<feature type="coiled-coil region" evidence="4">
    <location>
        <begin position="246"/>
        <end position="273"/>
    </location>
</feature>
<reference evidence="7" key="1">
    <citation type="submission" date="2025-04" db="UniProtKB">
        <authorList>
            <consortium name="RefSeq"/>
        </authorList>
    </citation>
    <scope>IDENTIFICATION</scope>
</reference>
<dbReference type="RefSeq" id="XP_007535890.1">
    <property type="nucleotide sequence ID" value="XM_007535828.2"/>
</dbReference>
<evidence type="ECO:0000313" key="6">
    <source>
        <dbReference type="Proteomes" id="UP001652624"/>
    </source>
</evidence>
<protein>
    <submittedName>
        <fullName evidence="7 8">GTPase IMAP family member 7-like</fullName>
    </submittedName>
</protein>
<keyword evidence="6" id="KW-1185">Reference proteome</keyword>
<dbReference type="AlphaFoldDB" id="A0A1S3AJH1"/>
<sequence length="292" mass="33295">MAVHLPSSLRIVLIGKTGSGKSATGNTILGEKVFDSKIASYSVTKTCQKGSREWKGRELLVVDTPGFFDTKDKLDTTCREISQCVLSSSPGPHAILMVMQLNRYTEEEQKTVALIKGLFGRSVMKHMIILFTRKDDLEDRSLSDFITEADVNLKIIIKECSDRCCAFNNRAEAQEKEAQVQELLGLIERMVQNNGGTYFTDDIYRDVEERLRKETEGLKKNYTEQLEDKMRLVEVAYADKPQEGKEEHLKQLMEEHEENIKHLREEAEKSVSGDVFSVIKKILLKIWSVLWG</sequence>
<dbReference type="GeneID" id="103125059"/>
<evidence type="ECO:0000256" key="2">
    <source>
        <dbReference type="ARBA" id="ARBA00022741"/>
    </source>
</evidence>
<name>A0A1S3AJH1_ERIEU</name>
<accession>A0A1S3AJH1</accession>
<keyword evidence="4" id="KW-0175">Coiled coil</keyword>
<dbReference type="GO" id="GO:0005525">
    <property type="term" value="F:GTP binding"/>
    <property type="evidence" value="ECO:0007669"/>
    <property type="project" value="UniProtKB-KW"/>
</dbReference>
<dbReference type="Proteomes" id="UP001652624">
    <property type="component" value="Chromosome 8"/>
</dbReference>
<evidence type="ECO:0000256" key="4">
    <source>
        <dbReference type="SAM" id="Coils"/>
    </source>
</evidence>
<organism evidence="6 7">
    <name type="scientific">Erinaceus europaeus</name>
    <name type="common">Western European hedgehog</name>
    <dbReference type="NCBI Taxonomy" id="9365"/>
    <lineage>
        <taxon>Eukaryota</taxon>
        <taxon>Metazoa</taxon>
        <taxon>Chordata</taxon>
        <taxon>Craniata</taxon>
        <taxon>Vertebrata</taxon>
        <taxon>Euteleostomi</taxon>
        <taxon>Mammalia</taxon>
        <taxon>Eutheria</taxon>
        <taxon>Laurasiatheria</taxon>
        <taxon>Eulipotyphla</taxon>
        <taxon>Erinaceidae</taxon>
        <taxon>Erinaceinae</taxon>
        <taxon>Erinaceus</taxon>
    </lineage>
</organism>
<dbReference type="PROSITE" id="PS51720">
    <property type="entry name" value="G_AIG1"/>
    <property type="match status" value="1"/>
</dbReference>
<dbReference type="SUPFAM" id="SSF52540">
    <property type="entry name" value="P-loop containing nucleoside triphosphate hydrolases"/>
    <property type="match status" value="1"/>
</dbReference>
<feature type="domain" description="AIG1-type G" evidence="5">
    <location>
        <begin position="6"/>
        <end position="208"/>
    </location>
</feature>
<keyword evidence="3" id="KW-0342">GTP-binding</keyword>
<dbReference type="FunFam" id="3.40.50.300:FF:000366">
    <property type="entry name" value="GTPase, IMAP family member 2"/>
    <property type="match status" value="1"/>
</dbReference>
<proteinExistence type="inferred from homology"/>
<evidence type="ECO:0000256" key="3">
    <source>
        <dbReference type="ARBA" id="ARBA00023134"/>
    </source>
</evidence>